<keyword evidence="3" id="KW-1185">Reference proteome</keyword>
<gene>
    <name evidence="2" type="ORF">FB461_0551</name>
</gene>
<dbReference type="RefSeq" id="WP_142118732.1">
    <property type="nucleotide sequence ID" value="NZ_BAAASV010000003.1"/>
</dbReference>
<protein>
    <submittedName>
        <fullName evidence="2">BadM/Rrf2 family transcriptional regulator</fullName>
    </submittedName>
</protein>
<accession>A0A542ZUY3</accession>
<dbReference type="EMBL" id="VFOS01000001">
    <property type="protein sequence ID" value="TQL64066.1"/>
    <property type="molecule type" value="Genomic_DNA"/>
</dbReference>
<reference evidence="2 3" key="1">
    <citation type="submission" date="2019-06" db="EMBL/GenBank/DDBJ databases">
        <title>Sequencing the genomes of 1000 actinobacteria strains.</title>
        <authorList>
            <person name="Klenk H.-P."/>
        </authorList>
    </citation>
    <scope>NUCLEOTIDE SEQUENCE [LARGE SCALE GENOMIC DNA]</scope>
    <source>
        <strain evidence="2 3">DSM 4813</strain>
    </source>
</reference>
<dbReference type="GO" id="GO:0003677">
    <property type="term" value="F:DNA binding"/>
    <property type="evidence" value="ECO:0007669"/>
    <property type="project" value="UniProtKB-KW"/>
</dbReference>
<comment type="caution">
    <text evidence="2">The sequence shown here is derived from an EMBL/GenBank/DDBJ whole genome shotgun (WGS) entry which is preliminary data.</text>
</comment>
<organism evidence="2 3">
    <name type="scientific">Rarobacter faecitabidus</name>
    <dbReference type="NCBI Taxonomy" id="13243"/>
    <lineage>
        <taxon>Bacteria</taxon>
        <taxon>Bacillati</taxon>
        <taxon>Actinomycetota</taxon>
        <taxon>Actinomycetes</taxon>
        <taxon>Micrococcales</taxon>
        <taxon>Rarobacteraceae</taxon>
        <taxon>Rarobacter</taxon>
    </lineage>
</organism>
<dbReference type="OrthoDB" id="9808360at2"/>
<dbReference type="InterPro" id="IPR000944">
    <property type="entry name" value="Tscrpt_reg_Rrf2"/>
</dbReference>
<evidence type="ECO:0000313" key="3">
    <source>
        <dbReference type="Proteomes" id="UP000315389"/>
    </source>
</evidence>
<dbReference type="SUPFAM" id="SSF46785">
    <property type="entry name" value="Winged helix' DNA-binding domain"/>
    <property type="match status" value="1"/>
</dbReference>
<proteinExistence type="predicted"/>
<dbReference type="Gene3D" id="1.10.10.10">
    <property type="entry name" value="Winged helix-like DNA-binding domain superfamily/Winged helix DNA-binding domain"/>
    <property type="match status" value="1"/>
</dbReference>
<dbReference type="PROSITE" id="PS51197">
    <property type="entry name" value="HTH_RRF2_2"/>
    <property type="match status" value="1"/>
</dbReference>
<dbReference type="InterPro" id="IPR036388">
    <property type="entry name" value="WH-like_DNA-bd_sf"/>
</dbReference>
<keyword evidence="1" id="KW-0238">DNA-binding</keyword>
<dbReference type="PANTHER" id="PTHR33221:SF5">
    <property type="entry name" value="HTH-TYPE TRANSCRIPTIONAL REGULATOR ISCR"/>
    <property type="match status" value="1"/>
</dbReference>
<dbReference type="NCBIfam" id="TIGR00738">
    <property type="entry name" value="rrf2_super"/>
    <property type="match status" value="1"/>
</dbReference>
<dbReference type="GO" id="GO:0005829">
    <property type="term" value="C:cytosol"/>
    <property type="evidence" value="ECO:0007669"/>
    <property type="project" value="TreeGrafter"/>
</dbReference>
<dbReference type="InterPro" id="IPR036390">
    <property type="entry name" value="WH_DNA-bd_sf"/>
</dbReference>
<dbReference type="Pfam" id="PF02082">
    <property type="entry name" value="Rrf2"/>
    <property type="match status" value="1"/>
</dbReference>
<evidence type="ECO:0000256" key="1">
    <source>
        <dbReference type="ARBA" id="ARBA00023125"/>
    </source>
</evidence>
<evidence type="ECO:0000313" key="2">
    <source>
        <dbReference type="EMBL" id="TQL64066.1"/>
    </source>
</evidence>
<dbReference type="GO" id="GO:0003700">
    <property type="term" value="F:DNA-binding transcription factor activity"/>
    <property type="evidence" value="ECO:0007669"/>
    <property type="project" value="TreeGrafter"/>
</dbReference>
<sequence>MQITARVDYSVRALAELAAQHDLTWTGPQIAEAQDIPVKFLESIMRDLKRAGMVVAHRGRFGGYSLARSAEQITIADIVRAVDGPLAAVRGMPPEDAKYQGVVEPLTSVWVAVRASMRNVLERVTIADVIRGRLPDEVTGLLSNDAWKRRD</sequence>
<name>A0A542ZUY3_RARFA</name>
<dbReference type="AlphaFoldDB" id="A0A542ZUY3"/>
<dbReference type="PANTHER" id="PTHR33221">
    <property type="entry name" value="WINGED HELIX-TURN-HELIX TRANSCRIPTIONAL REGULATOR, RRF2 FAMILY"/>
    <property type="match status" value="1"/>
</dbReference>
<dbReference type="Proteomes" id="UP000315389">
    <property type="component" value="Unassembled WGS sequence"/>
</dbReference>